<dbReference type="CDD" id="cd23767">
    <property type="entry name" value="IQCD"/>
    <property type="match status" value="1"/>
</dbReference>
<feature type="compositionally biased region" description="Polar residues" evidence="9">
    <location>
        <begin position="321"/>
        <end position="332"/>
    </location>
</feature>
<keyword evidence="7 8" id="KW-0539">Nucleus</keyword>
<evidence type="ECO:0000256" key="3">
    <source>
        <dbReference type="ARBA" id="ARBA00022895"/>
    </source>
</evidence>
<accession>A0AA38VBG1</accession>
<feature type="region of interest" description="Disordered" evidence="9">
    <location>
        <begin position="545"/>
        <end position="863"/>
    </location>
</feature>
<evidence type="ECO:0000256" key="8">
    <source>
        <dbReference type="RuleBase" id="RU367107"/>
    </source>
</evidence>
<dbReference type="PANTHER" id="PTHR16466">
    <property type="entry name" value="TELOMERE REPEAT-BINDING FACTOR 2-INTERACTING PROTEIN 1"/>
    <property type="match status" value="1"/>
</dbReference>
<dbReference type="Gene3D" id="1.10.10.60">
    <property type="entry name" value="Homeodomain-like"/>
    <property type="match status" value="2"/>
</dbReference>
<dbReference type="InterPro" id="IPR021661">
    <property type="entry name" value="Rap1_C"/>
</dbReference>
<comment type="subcellular location">
    <subcellularLocation>
        <location evidence="8">Nucleus</location>
    </subcellularLocation>
    <subcellularLocation>
        <location evidence="8">Chromosome</location>
        <location evidence="8">Telomere</location>
    </subcellularLocation>
</comment>
<feature type="compositionally biased region" description="Basic and acidic residues" evidence="9">
    <location>
        <begin position="693"/>
        <end position="708"/>
    </location>
</feature>
<dbReference type="SMART" id="SM00501">
    <property type="entry name" value="BRIGHT"/>
    <property type="match status" value="1"/>
</dbReference>
<evidence type="ECO:0000256" key="2">
    <source>
        <dbReference type="ARBA" id="ARBA00022454"/>
    </source>
</evidence>
<dbReference type="SMART" id="SM00015">
    <property type="entry name" value="IQ"/>
    <property type="match status" value="1"/>
</dbReference>
<dbReference type="InterPro" id="IPR001606">
    <property type="entry name" value="ARID_dom"/>
</dbReference>
<evidence type="ECO:0000259" key="10">
    <source>
        <dbReference type="PROSITE" id="PS50030"/>
    </source>
</evidence>
<feature type="compositionally biased region" description="Polar residues" evidence="9">
    <location>
        <begin position="340"/>
        <end position="357"/>
    </location>
</feature>
<feature type="domain" description="ARID" evidence="11">
    <location>
        <begin position="456"/>
        <end position="546"/>
    </location>
</feature>
<evidence type="ECO:0000256" key="4">
    <source>
        <dbReference type="ARBA" id="ARBA00023015"/>
    </source>
</evidence>
<comment type="function">
    <text evidence="8">Involved in the regulation of telomere length, clustering and has a specific role in telomere position effect (TPE).</text>
</comment>
<keyword evidence="4" id="KW-0805">Transcription regulation</keyword>
<evidence type="ECO:0000259" key="11">
    <source>
        <dbReference type="PROSITE" id="PS51011"/>
    </source>
</evidence>
<evidence type="ECO:0000256" key="6">
    <source>
        <dbReference type="ARBA" id="ARBA00023163"/>
    </source>
</evidence>
<dbReference type="InterPro" id="IPR000048">
    <property type="entry name" value="IQ_motif_EF-hand-BS"/>
</dbReference>
<dbReference type="InterPro" id="IPR001357">
    <property type="entry name" value="BRCT_dom"/>
</dbReference>
<comment type="caution">
    <text evidence="12">The sequence shown here is derived from an EMBL/GenBank/DDBJ whole genome shotgun (WGS) entry which is preliminary data.</text>
</comment>
<dbReference type="PROSITE" id="PS50030">
    <property type="entry name" value="UBA"/>
    <property type="match status" value="1"/>
</dbReference>
<feature type="compositionally biased region" description="Low complexity" evidence="9">
    <location>
        <begin position="298"/>
        <end position="311"/>
    </location>
</feature>
<keyword evidence="5" id="KW-0010">Activator</keyword>
<feature type="compositionally biased region" description="Low complexity" evidence="9">
    <location>
        <begin position="666"/>
        <end position="678"/>
    </location>
</feature>
<proteinExistence type="inferred from homology"/>
<feature type="compositionally biased region" description="Low complexity" evidence="9">
    <location>
        <begin position="839"/>
        <end position="853"/>
    </location>
</feature>
<keyword evidence="6" id="KW-0804">Transcription</keyword>
<dbReference type="CDD" id="cd11655">
    <property type="entry name" value="rap1_myb-like"/>
    <property type="match status" value="2"/>
</dbReference>
<feature type="compositionally biased region" description="Polar residues" evidence="9">
    <location>
        <begin position="737"/>
        <end position="769"/>
    </location>
</feature>
<dbReference type="SMART" id="SM01014">
    <property type="entry name" value="ARID"/>
    <property type="match status" value="1"/>
</dbReference>
<evidence type="ECO:0000256" key="1">
    <source>
        <dbReference type="ARBA" id="ARBA00010467"/>
    </source>
</evidence>
<feature type="compositionally biased region" description="Polar residues" evidence="9">
    <location>
        <begin position="586"/>
        <end position="600"/>
    </location>
</feature>
<feature type="compositionally biased region" description="Polar residues" evidence="9">
    <location>
        <begin position="709"/>
        <end position="718"/>
    </location>
</feature>
<evidence type="ECO:0000313" key="12">
    <source>
        <dbReference type="EMBL" id="KAJ9132148.1"/>
    </source>
</evidence>
<feature type="compositionally biased region" description="Basic and acidic residues" evidence="9">
    <location>
        <begin position="943"/>
        <end position="955"/>
    </location>
</feature>
<feature type="domain" description="UBA" evidence="10">
    <location>
        <begin position="864"/>
        <end position="904"/>
    </location>
</feature>
<dbReference type="InterPro" id="IPR009057">
    <property type="entry name" value="Homeodomain-like_sf"/>
</dbReference>
<dbReference type="InterPro" id="IPR036431">
    <property type="entry name" value="ARID_dom_sf"/>
</dbReference>
<dbReference type="Proteomes" id="UP001174694">
    <property type="component" value="Unassembled WGS sequence"/>
</dbReference>
<reference evidence="12" key="1">
    <citation type="submission" date="2022-07" db="EMBL/GenBank/DDBJ databases">
        <title>Fungi with potential for degradation of polypropylene.</title>
        <authorList>
            <person name="Gostincar C."/>
        </authorList>
    </citation>
    <scope>NUCLEOTIDE SEQUENCE</scope>
    <source>
        <strain evidence="12">EXF-13308</strain>
    </source>
</reference>
<dbReference type="SUPFAM" id="SSF46689">
    <property type="entry name" value="Homeodomain-like"/>
    <property type="match status" value="2"/>
</dbReference>
<dbReference type="Pfam" id="PF00612">
    <property type="entry name" value="IQ"/>
    <property type="match status" value="1"/>
</dbReference>
<name>A0AA38VBG1_9PEZI</name>
<feature type="compositionally biased region" description="Basic and acidic residues" evidence="9">
    <location>
        <begin position="636"/>
        <end position="658"/>
    </location>
</feature>
<dbReference type="InterPro" id="IPR039595">
    <property type="entry name" value="TE2IP/Rap1"/>
</dbReference>
<dbReference type="GO" id="GO:0010833">
    <property type="term" value="P:telomere maintenance via telomere lengthening"/>
    <property type="evidence" value="ECO:0007669"/>
    <property type="project" value="UniProtKB-UniRule"/>
</dbReference>
<dbReference type="CDD" id="cd16100">
    <property type="entry name" value="ARID"/>
    <property type="match status" value="1"/>
</dbReference>
<dbReference type="Pfam" id="PF16589">
    <property type="entry name" value="BRCT_2"/>
    <property type="match status" value="1"/>
</dbReference>
<dbReference type="Gene3D" id="1.10.150.60">
    <property type="entry name" value="ARID DNA-binding domain"/>
    <property type="match status" value="1"/>
</dbReference>
<dbReference type="PROSITE" id="PS51011">
    <property type="entry name" value="ARID"/>
    <property type="match status" value="1"/>
</dbReference>
<evidence type="ECO:0000313" key="13">
    <source>
        <dbReference type="Proteomes" id="UP001174694"/>
    </source>
</evidence>
<sequence length="988" mass="109554">MPAPIVYDGVEGSAGGSLFRGLKFWIAQRVPQRNDLVNKVKSNGGEVVPLEKQADMLIADHVRKDVPAGSYSWRFITNSVSKGQLEDKEPHQIGHLAASARPVGSSAPSKGTRNPFTSHDDALLTKWVLEHERKGAMAKGNTIYQDLELKYPHHTWQSWRDRWVRKLSLLPRPNLPEATSDDVEAPAPPPPSAVAPQRTASRAAVQRQPHYPQPSQGSPRVKFTGEDDQLLLDYVQEARRNGKSVKGNKIYEELAEEHPHHSYHSWRDRYVRILSRDEIEPFAPAVLEQPRPRANGRPQPSTNTTSTAPPSAVLEQPRPPSNATSAAPTKSTPDPGVSGASRTSSVVGHVSSNQLSPASVDLREIKERAKRQKINRQRRIAAKVIQRHWRGYRVRRDLNFIAFQAAARGFLTRHALFGSDDESEDNGEVQIKEESPDVRALSLASTVLGGTAAKPPTVKEQFYKDLQAYIYATGEEIALFPKVNGRVVDLWDLWNTITQQNMEPDDRDWEEIAEKLGFNWVDSPDVTRQLKDVYESTLGNFEREIEAFGREEESGDSDEDGEARGDEDSPSEITDIDVPRPDTDVVQESSQPHNSETNIPSSPPLPRGLKRSAQIDLPSVDLGFSSEPVRKRRLRFSRESEIPSTPDRRASLALRADRYVSPGLGTTSSPSNSRPSAARKARFIEPETQDFGYGHDENKDTEFLRESQYDVTPSQQLRSESDAVTPIPLSLPRLPSKASTGTRRINSGASSSTPRAVVANTQALRSLGTSAHRRHTGPQDGSLASKADTSSTAPRRSMPITSTKAGGNQTLKVDTQTTSGEPSSRNTGTVLSRVRPPIAVSASHTATDATASANGSVAKQNHEEIPEEIVERYVSMGYETNDVITALKATNMQPGYPTSVVVQSLAEKKGIPSHHEGVWTERDDRGLKLVDEYAKSSAKGKRKEGEETREERLRRAKAERERARLEHKHGLDRMEARRGWFELYRPAM</sequence>
<feature type="region of interest" description="Disordered" evidence="9">
    <location>
        <begin position="175"/>
        <end position="223"/>
    </location>
</feature>
<evidence type="ECO:0000256" key="5">
    <source>
        <dbReference type="ARBA" id="ARBA00023159"/>
    </source>
</evidence>
<comment type="similarity">
    <text evidence="1 8">Belongs to the RAP1 family.</text>
</comment>
<gene>
    <name evidence="12" type="ORF">NKR23_g11395</name>
</gene>
<dbReference type="Pfam" id="PF08914">
    <property type="entry name" value="Myb_Rap1"/>
    <property type="match status" value="2"/>
</dbReference>
<dbReference type="InterPro" id="IPR015940">
    <property type="entry name" value="UBA"/>
</dbReference>
<dbReference type="GO" id="GO:0042162">
    <property type="term" value="F:telomeric DNA binding"/>
    <property type="evidence" value="ECO:0007669"/>
    <property type="project" value="TreeGrafter"/>
</dbReference>
<dbReference type="GO" id="GO:0070187">
    <property type="term" value="C:shelterin complex"/>
    <property type="evidence" value="ECO:0007669"/>
    <property type="project" value="TreeGrafter"/>
</dbReference>
<dbReference type="Gene3D" id="1.10.8.10">
    <property type="entry name" value="DNA helicase RuvA subunit, C-terminal domain"/>
    <property type="match status" value="1"/>
</dbReference>
<comment type="subunit">
    <text evidence="8">Homodimer.</text>
</comment>
<dbReference type="InterPro" id="IPR015010">
    <property type="entry name" value="TERF2IP_Myb"/>
</dbReference>
<protein>
    <recommendedName>
        <fullName evidence="8">DNA-binding protein RAP1</fullName>
    </recommendedName>
</protein>
<dbReference type="SUPFAM" id="SSF46774">
    <property type="entry name" value="ARID-like"/>
    <property type="match status" value="1"/>
</dbReference>
<keyword evidence="2 8" id="KW-0158">Chromosome</keyword>
<dbReference type="AlphaFoldDB" id="A0AA38VBG1"/>
<keyword evidence="13" id="KW-1185">Reference proteome</keyword>
<dbReference type="PANTHER" id="PTHR16466:SF6">
    <property type="entry name" value="TELOMERIC REPEAT-BINDING FACTOR 2-INTERACTING PROTEIN 1"/>
    <property type="match status" value="1"/>
</dbReference>
<organism evidence="12 13">
    <name type="scientific">Pleurostoma richardsiae</name>
    <dbReference type="NCBI Taxonomy" id="41990"/>
    <lineage>
        <taxon>Eukaryota</taxon>
        <taxon>Fungi</taxon>
        <taxon>Dikarya</taxon>
        <taxon>Ascomycota</taxon>
        <taxon>Pezizomycotina</taxon>
        <taxon>Sordariomycetes</taxon>
        <taxon>Sordariomycetidae</taxon>
        <taxon>Calosphaeriales</taxon>
        <taxon>Pleurostomataceae</taxon>
        <taxon>Pleurostoma</taxon>
    </lineage>
</organism>
<dbReference type="GO" id="GO:0031848">
    <property type="term" value="P:protection from non-homologous end joining at telomere"/>
    <property type="evidence" value="ECO:0007669"/>
    <property type="project" value="TreeGrafter"/>
</dbReference>
<dbReference type="Pfam" id="PF01388">
    <property type="entry name" value="ARID"/>
    <property type="match status" value="1"/>
</dbReference>
<feature type="region of interest" description="Disordered" evidence="9">
    <location>
        <begin position="283"/>
        <end position="364"/>
    </location>
</feature>
<feature type="compositionally biased region" description="Polar residues" evidence="9">
    <location>
        <begin position="106"/>
        <end position="117"/>
    </location>
</feature>
<evidence type="ECO:0000256" key="7">
    <source>
        <dbReference type="ARBA" id="ARBA00023242"/>
    </source>
</evidence>
<dbReference type="EMBL" id="JANBVO010000060">
    <property type="protein sequence ID" value="KAJ9132148.1"/>
    <property type="molecule type" value="Genomic_DNA"/>
</dbReference>
<keyword evidence="3 8" id="KW-0779">Telomere</keyword>
<dbReference type="PROSITE" id="PS50096">
    <property type="entry name" value="IQ"/>
    <property type="match status" value="1"/>
</dbReference>
<feature type="region of interest" description="Disordered" evidence="9">
    <location>
        <begin position="935"/>
        <end position="955"/>
    </location>
</feature>
<dbReference type="Pfam" id="PF11626">
    <property type="entry name" value="Rap1_C"/>
    <property type="match status" value="1"/>
</dbReference>
<feature type="region of interest" description="Disordered" evidence="9">
    <location>
        <begin position="98"/>
        <end position="118"/>
    </location>
</feature>
<evidence type="ECO:0000256" key="9">
    <source>
        <dbReference type="SAM" id="MobiDB-lite"/>
    </source>
</evidence>
<feature type="compositionally biased region" description="Polar residues" evidence="9">
    <location>
        <begin position="787"/>
        <end position="830"/>
    </location>
</feature>